<keyword evidence="6" id="KW-0325">Glycoprotein</keyword>
<gene>
    <name evidence="10" type="ORF">QR680_002075</name>
</gene>
<dbReference type="PANTHER" id="PTHR23277:SF108">
    <property type="entry name" value="FASCICLIN-3"/>
    <property type="match status" value="1"/>
</dbReference>
<dbReference type="GO" id="GO:0007157">
    <property type="term" value="P:heterophilic cell-cell adhesion via plasma membrane cell adhesion molecules"/>
    <property type="evidence" value="ECO:0007669"/>
    <property type="project" value="TreeGrafter"/>
</dbReference>
<dbReference type="CDD" id="cd00096">
    <property type="entry name" value="Ig"/>
    <property type="match status" value="1"/>
</dbReference>
<keyword evidence="3" id="KW-0677">Repeat</keyword>
<comment type="caution">
    <text evidence="10">The sequence shown here is derived from an EMBL/GenBank/DDBJ whole genome shotgun (WGS) entry which is preliminary data.</text>
</comment>
<organism evidence="10 11">
    <name type="scientific">Steinernema hermaphroditum</name>
    <dbReference type="NCBI Taxonomy" id="289476"/>
    <lineage>
        <taxon>Eukaryota</taxon>
        <taxon>Metazoa</taxon>
        <taxon>Ecdysozoa</taxon>
        <taxon>Nematoda</taxon>
        <taxon>Chromadorea</taxon>
        <taxon>Rhabditida</taxon>
        <taxon>Tylenchina</taxon>
        <taxon>Panagrolaimomorpha</taxon>
        <taxon>Strongyloidoidea</taxon>
        <taxon>Steinernematidae</taxon>
        <taxon>Steinernema</taxon>
    </lineage>
</organism>
<comment type="subcellular location">
    <subcellularLocation>
        <location evidence="1">Membrane</location>
    </subcellularLocation>
</comment>
<feature type="domain" description="Ig-like" evidence="9">
    <location>
        <begin position="155"/>
        <end position="247"/>
    </location>
</feature>
<dbReference type="InterPro" id="IPR036179">
    <property type="entry name" value="Ig-like_dom_sf"/>
</dbReference>
<keyword evidence="4 7" id="KW-0472">Membrane</keyword>
<dbReference type="InterPro" id="IPR013783">
    <property type="entry name" value="Ig-like_fold"/>
</dbReference>
<keyword evidence="11" id="KW-1185">Reference proteome</keyword>
<evidence type="ECO:0000256" key="2">
    <source>
        <dbReference type="ARBA" id="ARBA00022729"/>
    </source>
</evidence>
<evidence type="ECO:0000256" key="3">
    <source>
        <dbReference type="ARBA" id="ARBA00022737"/>
    </source>
</evidence>
<evidence type="ECO:0000256" key="1">
    <source>
        <dbReference type="ARBA" id="ARBA00004370"/>
    </source>
</evidence>
<keyword evidence="7" id="KW-0812">Transmembrane</keyword>
<feature type="signal peptide" evidence="8">
    <location>
        <begin position="1"/>
        <end position="18"/>
    </location>
</feature>
<name>A0AA39H158_9BILA</name>
<dbReference type="GO" id="GO:0007156">
    <property type="term" value="P:homophilic cell adhesion via plasma membrane adhesion molecules"/>
    <property type="evidence" value="ECO:0007669"/>
    <property type="project" value="TreeGrafter"/>
</dbReference>
<reference evidence="10" key="1">
    <citation type="submission" date="2023-06" db="EMBL/GenBank/DDBJ databases">
        <title>Genomic analysis of the entomopathogenic nematode Steinernema hermaphroditum.</title>
        <authorList>
            <person name="Schwarz E.M."/>
            <person name="Heppert J.K."/>
            <person name="Baniya A."/>
            <person name="Schwartz H.T."/>
            <person name="Tan C.-H."/>
            <person name="Antoshechkin I."/>
            <person name="Sternberg P.W."/>
            <person name="Goodrich-Blair H."/>
            <person name="Dillman A.R."/>
        </authorList>
    </citation>
    <scope>NUCLEOTIDE SEQUENCE</scope>
    <source>
        <strain evidence="10">PS9179</strain>
        <tissue evidence="10">Whole animal</tissue>
    </source>
</reference>
<evidence type="ECO:0000256" key="6">
    <source>
        <dbReference type="ARBA" id="ARBA00023180"/>
    </source>
</evidence>
<dbReference type="GO" id="GO:0005912">
    <property type="term" value="C:adherens junction"/>
    <property type="evidence" value="ECO:0007669"/>
    <property type="project" value="TreeGrafter"/>
</dbReference>
<dbReference type="AlphaFoldDB" id="A0AA39H158"/>
<keyword evidence="2 8" id="KW-0732">Signal</keyword>
<sequence>MSRLVAFFAIGLLASSYGQMQVPQAQVKISDQPFPVANAQQLSQVVWTVLGTSSQETIYCVSEAPVSQLRFVCIDCLQRNITDMVDVLSSAQDLTRSAGFPTVSLRNIAVNPNWTGAQIMCQAALNGAAIDSAPAVIDVRYLRQPHVVDQSGQGPILLPNQGYRFYVECARGADGNCQSGSRRKTLRCAVQAHPPATVYRWLRNGVPTNGNSAEFTIGTEMIGQSIQCAANNGLYSDADMPTSQAVQIDPYTAARLVQDNFQKIQSAAPFQPGNRIEINQQFLLGCQVEGYPRPIVFWKLRRPNGQIVDAPCPQGYEGQYQEAEAPRLPSNIVRLNALCALRISNYSHSGQYWCSACSYVSQGTPECSPSLDSPGQNTLSVHVQGAPMQSETPPMIEQTPTGESAVVTVHFCADPAPRPPREVVFSINQNDLQMGQSWQNFRFEGMNQNNSTPNCYSARLHISAISNDVQSHQVMLKLQNQYGQKHIPVPLDDLLGGNSLSSGELSGWIIALLVFLGIALLVALVIVCCVRKHLFCFNQVKGTESEYDGKASKSNLHVHENYSEDINGSRNVYPVHAGSTLNSTMDNGYPDYQDHQSPYDAALQAAYSDSRMSSV</sequence>
<feature type="chain" id="PRO_5041332638" description="Ig-like domain-containing protein" evidence="8">
    <location>
        <begin position="19"/>
        <end position="615"/>
    </location>
</feature>
<evidence type="ECO:0000256" key="5">
    <source>
        <dbReference type="ARBA" id="ARBA00023157"/>
    </source>
</evidence>
<dbReference type="SUPFAM" id="SSF48726">
    <property type="entry name" value="Immunoglobulin"/>
    <property type="match status" value="1"/>
</dbReference>
<dbReference type="InterPro" id="IPR007110">
    <property type="entry name" value="Ig-like_dom"/>
</dbReference>
<evidence type="ECO:0000256" key="8">
    <source>
        <dbReference type="SAM" id="SignalP"/>
    </source>
</evidence>
<evidence type="ECO:0000259" key="9">
    <source>
        <dbReference type="PROSITE" id="PS50835"/>
    </source>
</evidence>
<accession>A0AA39H158</accession>
<dbReference type="Gene3D" id="2.60.40.10">
    <property type="entry name" value="Immunoglobulins"/>
    <property type="match status" value="1"/>
</dbReference>
<evidence type="ECO:0000256" key="4">
    <source>
        <dbReference type="ARBA" id="ARBA00023136"/>
    </source>
</evidence>
<evidence type="ECO:0000256" key="7">
    <source>
        <dbReference type="SAM" id="Phobius"/>
    </source>
</evidence>
<dbReference type="PROSITE" id="PS50835">
    <property type="entry name" value="IG_LIKE"/>
    <property type="match status" value="2"/>
</dbReference>
<evidence type="ECO:0000313" key="11">
    <source>
        <dbReference type="Proteomes" id="UP001175271"/>
    </source>
</evidence>
<dbReference type="InterPro" id="IPR051427">
    <property type="entry name" value="Nectin/Nectin-like"/>
</dbReference>
<feature type="transmembrane region" description="Helical" evidence="7">
    <location>
        <begin position="508"/>
        <end position="530"/>
    </location>
</feature>
<protein>
    <recommendedName>
        <fullName evidence="9">Ig-like domain-containing protein</fullName>
    </recommendedName>
</protein>
<dbReference type="GO" id="GO:0016020">
    <property type="term" value="C:membrane"/>
    <property type="evidence" value="ECO:0007669"/>
    <property type="project" value="UniProtKB-SubCell"/>
</dbReference>
<proteinExistence type="predicted"/>
<dbReference type="PANTHER" id="PTHR23277">
    <property type="entry name" value="NECTIN-RELATED"/>
    <property type="match status" value="1"/>
</dbReference>
<keyword evidence="7" id="KW-1133">Transmembrane helix</keyword>
<dbReference type="Proteomes" id="UP001175271">
    <property type="component" value="Unassembled WGS sequence"/>
</dbReference>
<keyword evidence="5" id="KW-1015">Disulfide bond</keyword>
<feature type="domain" description="Ig-like" evidence="9">
    <location>
        <begin position="250"/>
        <end position="372"/>
    </location>
</feature>
<evidence type="ECO:0000313" key="10">
    <source>
        <dbReference type="EMBL" id="KAK0397305.1"/>
    </source>
</evidence>
<dbReference type="EMBL" id="JAUCMV010000005">
    <property type="protein sequence ID" value="KAK0397305.1"/>
    <property type="molecule type" value="Genomic_DNA"/>
</dbReference>